<reference evidence="1" key="1">
    <citation type="submission" date="2019-07" db="EMBL/GenBank/DDBJ databases">
        <title>The discovery of a new lineage B mimivirus raises questions about particles surface fibrils.</title>
        <authorList>
            <person name="Silva L.K.S."/>
            <person name="Rodrigues R.A.L."/>
            <person name="Andrade A.C.S.P."/>
            <person name="Hikida H."/>
            <person name="Andreani J."/>
            <person name="Levasseur A."/>
            <person name="La Scola B."/>
            <person name="Abrahao J.S."/>
        </authorList>
    </citation>
    <scope>NUCLEOTIDE SEQUENCE</scope>
    <source>
        <strain evidence="1">B60</strain>
    </source>
</reference>
<evidence type="ECO:0000313" key="1">
    <source>
        <dbReference type="EMBL" id="QID06552.1"/>
    </source>
</evidence>
<accession>A0A6G6ACJ5</accession>
<name>A0A6G6ACJ5_9VIRU</name>
<proteinExistence type="predicted"/>
<dbReference type="EMBL" id="MN175499">
    <property type="protein sequence ID" value="QID06552.1"/>
    <property type="molecule type" value="Genomic_DNA"/>
</dbReference>
<organism evidence="1">
    <name type="scientific">Borely moumouvirus</name>
    <dbReference type="NCBI Taxonomy" id="2712067"/>
    <lineage>
        <taxon>Viruses</taxon>
        <taxon>Varidnaviria</taxon>
        <taxon>Bamfordvirae</taxon>
        <taxon>Nucleocytoviricota</taxon>
        <taxon>Megaviricetes</taxon>
        <taxon>Imitervirales</taxon>
        <taxon>Mimiviridae</taxon>
        <taxon>Megamimivirinae</taxon>
        <taxon>Moumouvirus</taxon>
    </lineage>
</organism>
<sequence>MSFEKLYVVSLVYKYGDANNSIEGVFNKKTKAQSYMKKIAKKFLEKLNKHQKIYKMEDLKNNITLLPIEDDGEEEDVYYFYRVDEIESSKIFIQ</sequence>
<protein>
    <submittedName>
        <fullName evidence="1">Uncharacterized protein</fullName>
    </submittedName>
</protein>